<keyword evidence="7" id="KW-0862">Zinc</keyword>
<sequence length="249" mass="25707">MDQATDAAIGLAPGVRAGFTRRHDGGVSAAPYDSLNLGLGVGDDRAAVLENRRRAAAGLGFDPDRVVWMDQVHSAEVAVAEEPGVVGRVDGVVTARRDLVLAALAADCLPILAADHEAGVIGAAHSGRLGTAAGIAGELVAAMVRLGARPERLRVLLGPAICGECYEVPAGMRDEIARTVPEAAGRTRAGTPAIDMRAAAAAQLRAAGVGHIAVDGRCTLETPEMFSHRRGAPTGRFAGYVWWHGDDQG</sequence>
<evidence type="ECO:0000256" key="10">
    <source>
        <dbReference type="ARBA" id="ARBA00048968"/>
    </source>
</evidence>
<dbReference type="CDD" id="cd16833">
    <property type="entry name" value="YfiH"/>
    <property type="match status" value="1"/>
</dbReference>
<evidence type="ECO:0000256" key="2">
    <source>
        <dbReference type="ARBA" id="ARBA00003215"/>
    </source>
</evidence>
<evidence type="ECO:0000256" key="7">
    <source>
        <dbReference type="ARBA" id="ARBA00022833"/>
    </source>
</evidence>
<accession>A0A853BHI5</accession>
<dbReference type="InterPro" id="IPR003730">
    <property type="entry name" value="Cu_polyphenol_OxRdtase"/>
</dbReference>
<evidence type="ECO:0000256" key="8">
    <source>
        <dbReference type="ARBA" id="ARBA00023008"/>
    </source>
</evidence>
<dbReference type="PANTHER" id="PTHR30616:SF2">
    <property type="entry name" value="PURINE NUCLEOSIDE PHOSPHORYLASE LACC1"/>
    <property type="match status" value="1"/>
</dbReference>
<dbReference type="InterPro" id="IPR038371">
    <property type="entry name" value="Cu_polyphenol_OxRdtase_sf"/>
</dbReference>
<organism evidence="13 14">
    <name type="scientific">Streptomonospora nanhaiensis</name>
    <dbReference type="NCBI Taxonomy" id="1323731"/>
    <lineage>
        <taxon>Bacteria</taxon>
        <taxon>Bacillati</taxon>
        <taxon>Actinomycetota</taxon>
        <taxon>Actinomycetes</taxon>
        <taxon>Streptosporangiales</taxon>
        <taxon>Nocardiopsidaceae</taxon>
        <taxon>Streptomonospora</taxon>
    </lineage>
</organism>
<protein>
    <recommendedName>
        <fullName evidence="12">Purine nucleoside phosphorylase</fullName>
    </recommendedName>
</protein>
<dbReference type="Pfam" id="PF02578">
    <property type="entry name" value="Cu-oxidase_4"/>
    <property type="match status" value="1"/>
</dbReference>
<evidence type="ECO:0000313" key="14">
    <source>
        <dbReference type="Proteomes" id="UP000575985"/>
    </source>
</evidence>
<comment type="catalytic activity">
    <reaction evidence="1">
        <text>inosine + phosphate = alpha-D-ribose 1-phosphate + hypoxanthine</text>
        <dbReference type="Rhea" id="RHEA:27646"/>
        <dbReference type="ChEBI" id="CHEBI:17368"/>
        <dbReference type="ChEBI" id="CHEBI:17596"/>
        <dbReference type="ChEBI" id="CHEBI:43474"/>
        <dbReference type="ChEBI" id="CHEBI:57720"/>
        <dbReference type="EC" id="2.4.2.1"/>
    </reaction>
    <physiologicalReaction direction="left-to-right" evidence="1">
        <dbReference type="Rhea" id="RHEA:27647"/>
    </physiologicalReaction>
</comment>
<evidence type="ECO:0000256" key="3">
    <source>
        <dbReference type="ARBA" id="ARBA00007353"/>
    </source>
</evidence>
<dbReference type="Proteomes" id="UP000575985">
    <property type="component" value="Unassembled WGS sequence"/>
</dbReference>
<comment type="function">
    <text evidence="2">Purine nucleoside enzyme that catalyzes the phosphorolysis of adenosine and inosine nucleosides, yielding D-ribose 1-phosphate and the respective free bases, adenine and hypoxanthine. Also catalyzes the phosphorolysis of S-methyl-5'-thioadenosine into adenine and S-methyl-5-thio-alpha-D-ribose 1-phosphate. Also has adenosine deaminase activity.</text>
</comment>
<evidence type="ECO:0000256" key="5">
    <source>
        <dbReference type="ARBA" id="ARBA00022723"/>
    </source>
</evidence>
<evidence type="ECO:0000256" key="12">
    <source>
        <dbReference type="RuleBase" id="RU361274"/>
    </source>
</evidence>
<dbReference type="GO" id="GO:0016787">
    <property type="term" value="F:hydrolase activity"/>
    <property type="evidence" value="ECO:0007669"/>
    <property type="project" value="UniProtKB-KW"/>
</dbReference>
<comment type="catalytic activity">
    <reaction evidence="9">
        <text>adenosine + H2O + H(+) = inosine + NH4(+)</text>
        <dbReference type="Rhea" id="RHEA:24408"/>
        <dbReference type="ChEBI" id="CHEBI:15377"/>
        <dbReference type="ChEBI" id="CHEBI:15378"/>
        <dbReference type="ChEBI" id="CHEBI:16335"/>
        <dbReference type="ChEBI" id="CHEBI:17596"/>
        <dbReference type="ChEBI" id="CHEBI:28938"/>
        <dbReference type="EC" id="3.5.4.4"/>
    </reaction>
    <physiologicalReaction direction="left-to-right" evidence="9">
        <dbReference type="Rhea" id="RHEA:24409"/>
    </physiologicalReaction>
</comment>
<evidence type="ECO:0000313" key="13">
    <source>
        <dbReference type="EMBL" id="NYI94839.1"/>
    </source>
</evidence>
<keyword evidence="6" id="KW-0378">Hydrolase</keyword>
<reference evidence="13 14" key="1">
    <citation type="submission" date="2020-07" db="EMBL/GenBank/DDBJ databases">
        <title>Sequencing the genomes of 1000 actinobacteria strains.</title>
        <authorList>
            <person name="Klenk H.-P."/>
        </authorList>
    </citation>
    <scope>NUCLEOTIDE SEQUENCE [LARGE SCALE GENOMIC DNA]</scope>
    <source>
        <strain evidence="13 14">DSM 45927</strain>
    </source>
</reference>
<keyword evidence="4" id="KW-0808">Transferase</keyword>
<dbReference type="Gene3D" id="3.60.140.10">
    <property type="entry name" value="CNF1/YfiH-like putative cysteine hydrolases"/>
    <property type="match status" value="1"/>
</dbReference>
<evidence type="ECO:0000256" key="4">
    <source>
        <dbReference type="ARBA" id="ARBA00022679"/>
    </source>
</evidence>
<keyword evidence="5" id="KW-0479">Metal-binding</keyword>
<dbReference type="AlphaFoldDB" id="A0A853BHI5"/>
<dbReference type="RefSeq" id="WP_179766471.1">
    <property type="nucleotide sequence ID" value="NZ_JACCFO010000001.1"/>
</dbReference>
<dbReference type="InterPro" id="IPR011324">
    <property type="entry name" value="Cytotoxic_necrot_fac-like_cat"/>
</dbReference>
<dbReference type="EMBL" id="JACCFO010000001">
    <property type="protein sequence ID" value="NYI94839.1"/>
    <property type="molecule type" value="Genomic_DNA"/>
</dbReference>
<comment type="similarity">
    <text evidence="3 12">Belongs to the purine nucleoside phosphorylase YfiH/LACC1 family.</text>
</comment>
<dbReference type="GO" id="GO:0005507">
    <property type="term" value="F:copper ion binding"/>
    <property type="evidence" value="ECO:0007669"/>
    <property type="project" value="TreeGrafter"/>
</dbReference>
<keyword evidence="14" id="KW-1185">Reference proteome</keyword>
<dbReference type="NCBIfam" id="TIGR00726">
    <property type="entry name" value="peptidoglycan editing factor PgeF"/>
    <property type="match status" value="1"/>
</dbReference>
<proteinExistence type="inferred from homology"/>
<dbReference type="PANTHER" id="PTHR30616">
    <property type="entry name" value="UNCHARACTERIZED PROTEIN YFIH"/>
    <property type="match status" value="1"/>
</dbReference>
<comment type="catalytic activity">
    <reaction evidence="10">
        <text>adenosine + phosphate = alpha-D-ribose 1-phosphate + adenine</text>
        <dbReference type="Rhea" id="RHEA:27642"/>
        <dbReference type="ChEBI" id="CHEBI:16335"/>
        <dbReference type="ChEBI" id="CHEBI:16708"/>
        <dbReference type="ChEBI" id="CHEBI:43474"/>
        <dbReference type="ChEBI" id="CHEBI:57720"/>
        <dbReference type="EC" id="2.4.2.1"/>
    </reaction>
    <physiologicalReaction direction="left-to-right" evidence="10">
        <dbReference type="Rhea" id="RHEA:27643"/>
    </physiologicalReaction>
</comment>
<evidence type="ECO:0000256" key="1">
    <source>
        <dbReference type="ARBA" id="ARBA00000553"/>
    </source>
</evidence>
<name>A0A853BHI5_9ACTN</name>
<dbReference type="GO" id="GO:0017061">
    <property type="term" value="F:S-methyl-5-thioadenosine phosphorylase activity"/>
    <property type="evidence" value="ECO:0007669"/>
    <property type="project" value="UniProtKB-EC"/>
</dbReference>
<comment type="caution">
    <text evidence="13">The sequence shown here is derived from an EMBL/GenBank/DDBJ whole genome shotgun (WGS) entry which is preliminary data.</text>
</comment>
<dbReference type="SUPFAM" id="SSF64438">
    <property type="entry name" value="CNF1/YfiH-like putative cysteine hydrolases"/>
    <property type="match status" value="1"/>
</dbReference>
<evidence type="ECO:0000256" key="9">
    <source>
        <dbReference type="ARBA" id="ARBA00047989"/>
    </source>
</evidence>
<keyword evidence="8" id="KW-0186">Copper</keyword>
<comment type="catalytic activity">
    <reaction evidence="11">
        <text>S-methyl-5'-thioadenosine + phosphate = 5-(methylsulfanyl)-alpha-D-ribose 1-phosphate + adenine</text>
        <dbReference type="Rhea" id="RHEA:11852"/>
        <dbReference type="ChEBI" id="CHEBI:16708"/>
        <dbReference type="ChEBI" id="CHEBI:17509"/>
        <dbReference type="ChEBI" id="CHEBI:43474"/>
        <dbReference type="ChEBI" id="CHEBI:58533"/>
        <dbReference type="EC" id="2.4.2.28"/>
    </reaction>
    <physiologicalReaction direction="left-to-right" evidence="11">
        <dbReference type="Rhea" id="RHEA:11853"/>
    </physiologicalReaction>
</comment>
<evidence type="ECO:0000256" key="11">
    <source>
        <dbReference type="ARBA" id="ARBA00049893"/>
    </source>
</evidence>
<gene>
    <name evidence="13" type="ORF">HNR12_001116</name>
</gene>
<evidence type="ECO:0000256" key="6">
    <source>
        <dbReference type="ARBA" id="ARBA00022801"/>
    </source>
</evidence>